<gene>
    <name evidence="6" type="primary">metG</name>
    <name evidence="6" type="ORF">DXD67_07915</name>
</gene>
<dbReference type="InterPro" id="IPR004495">
    <property type="entry name" value="Met-tRNA-synth_bsu_C"/>
</dbReference>
<dbReference type="GO" id="GO:0000049">
    <property type="term" value="F:tRNA binding"/>
    <property type="evidence" value="ECO:0007669"/>
    <property type="project" value="UniProtKB-UniRule"/>
</dbReference>
<feature type="domain" description="TRNA-binding" evidence="5">
    <location>
        <begin position="51"/>
        <end position="156"/>
    </location>
</feature>
<dbReference type="Pfam" id="PF01588">
    <property type="entry name" value="tRNA_bind"/>
    <property type="match status" value="1"/>
</dbReference>
<dbReference type="PANTHER" id="PTHR11586">
    <property type="entry name" value="TRNA-AMINOACYLATION COFACTOR ARC1 FAMILY MEMBER"/>
    <property type="match status" value="1"/>
</dbReference>
<keyword evidence="6" id="KW-0436">Ligase</keyword>
<comment type="caution">
    <text evidence="6">The sequence shown here is derived from an EMBL/GenBank/DDBJ whole genome shotgun (WGS) entry which is preliminary data.</text>
</comment>
<keyword evidence="1 3" id="KW-0820">tRNA-binding</keyword>
<dbReference type="EC" id="6.1.1.10" evidence="6"/>
<sequence>MKSLDGVNKKNDVNNTASEAPEKNVKTESEKIDFSNVKIEPIFEEMVDFDTFSKSDFRAVKILACEAVPKSKKLLKFTLDDGERKDRVILSGIHEYYEPEELVGKTAIAIVNLPPRKMMGIDSEGMLISAVHEEDGHEGLNLLMVNDRIPAGAKLY</sequence>
<dbReference type="PANTHER" id="PTHR11586:SF37">
    <property type="entry name" value="TRNA-BINDING DOMAIN-CONTAINING PROTEIN"/>
    <property type="match status" value="1"/>
</dbReference>
<dbReference type="NCBIfam" id="TIGR00399">
    <property type="entry name" value="metG_C_term"/>
    <property type="match status" value="1"/>
</dbReference>
<evidence type="ECO:0000313" key="6">
    <source>
        <dbReference type="EMBL" id="RGJ23552.1"/>
    </source>
</evidence>
<reference evidence="6 7" key="1">
    <citation type="submission" date="2018-08" db="EMBL/GenBank/DDBJ databases">
        <title>A genome reference for cultivated species of the human gut microbiota.</title>
        <authorList>
            <person name="Zou Y."/>
            <person name="Xue W."/>
            <person name="Luo G."/>
        </authorList>
    </citation>
    <scope>NUCLEOTIDE SEQUENCE [LARGE SCALE GENOMIC DNA]</scope>
    <source>
        <strain evidence="6 7">TM07-19</strain>
    </source>
</reference>
<feature type="region of interest" description="Disordered" evidence="4">
    <location>
        <begin position="1"/>
        <end position="30"/>
    </location>
</feature>
<dbReference type="InterPro" id="IPR012340">
    <property type="entry name" value="NA-bd_OB-fold"/>
</dbReference>
<dbReference type="GO" id="GO:0005524">
    <property type="term" value="F:ATP binding"/>
    <property type="evidence" value="ECO:0007669"/>
    <property type="project" value="InterPro"/>
</dbReference>
<evidence type="ECO:0000256" key="2">
    <source>
        <dbReference type="ARBA" id="ARBA00022884"/>
    </source>
</evidence>
<dbReference type="GO" id="GO:0004825">
    <property type="term" value="F:methionine-tRNA ligase activity"/>
    <property type="evidence" value="ECO:0007669"/>
    <property type="project" value="UniProtKB-EC"/>
</dbReference>
<dbReference type="CDD" id="cd02800">
    <property type="entry name" value="tRNA_bind_EcMetRS_like"/>
    <property type="match status" value="1"/>
</dbReference>
<organism evidence="6 7">
    <name type="scientific">Coprococcus comes</name>
    <dbReference type="NCBI Taxonomy" id="410072"/>
    <lineage>
        <taxon>Bacteria</taxon>
        <taxon>Bacillati</taxon>
        <taxon>Bacillota</taxon>
        <taxon>Clostridia</taxon>
        <taxon>Lachnospirales</taxon>
        <taxon>Lachnospiraceae</taxon>
        <taxon>Coprococcus</taxon>
    </lineage>
</organism>
<evidence type="ECO:0000259" key="5">
    <source>
        <dbReference type="PROSITE" id="PS50886"/>
    </source>
</evidence>
<dbReference type="EMBL" id="QSOV01000007">
    <property type="protein sequence ID" value="RGJ23552.1"/>
    <property type="molecule type" value="Genomic_DNA"/>
</dbReference>
<dbReference type="PROSITE" id="PS50886">
    <property type="entry name" value="TRBD"/>
    <property type="match status" value="1"/>
</dbReference>
<feature type="compositionally biased region" description="Basic and acidic residues" evidence="4">
    <location>
        <begin position="20"/>
        <end position="30"/>
    </location>
</feature>
<evidence type="ECO:0000256" key="3">
    <source>
        <dbReference type="PROSITE-ProRule" id="PRU00209"/>
    </source>
</evidence>
<dbReference type="Gene3D" id="2.40.50.140">
    <property type="entry name" value="Nucleic acid-binding proteins"/>
    <property type="match status" value="1"/>
</dbReference>
<dbReference type="InterPro" id="IPR051270">
    <property type="entry name" value="Tyrosine-tRNA_ligase_regulator"/>
</dbReference>
<dbReference type="AlphaFoldDB" id="A0A3E4GQC8"/>
<dbReference type="InterPro" id="IPR002547">
    <property type="entry name" value="tRNA-bd_dom"/>
</dbReference>
<keyword evidence="2 3" id="KW-0694">RNA-binding</keyword>
<evidence type="ECO:0000313" key="7">
    <source>
        <dbReference type="Proteomes" id="UP000260655"/>
    </source>
</evidence>
<proteinExistence type="predicted"/>
<protein>
    <submittedName>
        <fullName evidence="6">Methionine--tRNA ligase subunit beta</fullName>
        <ecNumber evidence="6">6.1.1.10</ecNumber>
    </submittedName>
</protein>
<evidence type="ECO:0000256" key="4">
    <source>
        <dbReference type="SAM" id="MobiDB-lite"/>
    </source>
</evidence>
<dbReference type="Proteomes" id="UP000260655">
    <property type="component" value="Unassembled WGS sequence"/>
</dbReference>
<accession>A0A3E4GQC8</accession>
<name>A0A3E4GQC8_9FIRM</name>
<dbReference type="SUPFAM" id="SSF50249">
    <property type="entry name" value="Nucleic acid-binding proteins"/>
    <property type="match status" value="1"/>
</dbReference>
<evidence type="ECO:0000256" key="1">
    <source>
        <dbReference type="ARBA" id="ARBA00022555"/>
    </source>
</evidence>
<dbReference type="GO" id="GO:0006431">
    <property type="term" value="P:methionyl-tRNA aminoacylation"/>
    <property type="evidence" value="ECO:0007669"/>
    <property type="project" value="InterPro"/>
</dbReference>